<keyword evidence="8" id="KW-0675">Receptor</keyword>
<feature type="signal peptide" evidence="12">
    <location>
        <begin position="1"/>
        <end position="24"/>
    </location>
</feature>
<keyword evidence="5 10" id="KW-0812">Transmembrane</keyword>
<comment type="subcellular location">
    <subcellularLocation>
        <location evidence="1 10">Cell outer membrane</location>
        <topology evidence="1 10">Multi-pass membrane protein</topology>
    </subcellularLocation>
</comment>
<name>A0ABQ3DYV0_9GAMM</name>
<dbReference type="CDD" id="cd01347">
    <property type="entry name" value="ligand_gated_channel"/>
    <property type="match status" value="1"/>
</dbReference>
<dbReference type="RefSeq" id="WP_229808924.1">
    <property type="nucleotide sequence ID" value="NZ_BMZI01000002.1"/>
</dbReference>
<keyword evidence="6 11" id="KW-0798">TonB box</keyword>
<dbReference type="PROSITE" id="PS52016">
    <property type="entry name" value="TONB_DEPENDENT_REC_3"/>
    <property type="match status" value="1"/>
</dbReference>
<keyword evidence="12" id="KW-0732">Signal</keyword>
<feature type="domain" description="TonB-dependent receptor-like beta-barrel" evidence="13">
    <location>
        <begin position="233"/>
        <end position="670"/>
    </location>
</feature>
<keyword evidence="16" id="KW-1185">Reference proteome</keyword>
<dbReference type="PANTHER" id="PTHR32552">
    <property type="entry name" value="FERRICHROME IRON RECEPTOR-RELATED"/>
    <property type="match status" value="1"/>
</dbReference>
<dbReference type="NCBIfam" id="TIGR01783">
    <property type="entry name" value="TonB-siderophor"/>
    <property type="match status" value="1"/>
</dbReference>
<comment type="similarity">
    <text evidence="2 10 11">Belongs to the TonB-dependent receptor family.</text>
</comment>
<dbReference type="InterPro" id="IPR039426">
    <property type="entry name" value="TonB-dep_rcpt-like"/>
</dbReference>
<reference evidence="16" key="1">
    <citation type="journal article" date="2019" name="Int. J. Syst. Evol. Microbiol.">
        <title>The Global Catalogue of Microorganisms (GCM) 10K type strain sequencing project: providing services to taxonomists for standard genome sequencing and annotation.</title>
        <authorList>
            <consortium name="The Broad Institute Genomics Platform"/>
            <consortium name="The Broad Institute Genome Sequencing Center for Infectious Disease"/>
            <person name="Wu L."/>
            <person name="Ma J."/>
        </authorList>
    </citation>
    <scope>NUCLEOTIDE SEQUENCE [LARGE SCALE GENOMIC DNA]</scope>
    <source>
        <strain evidence="16">KCTC 32998</strain>
    </source>
</reference>
<dbReference type="InterPro" id="IPR012910">
    <property type="entry name" value="Plug_dom"/>
</dbReference>
<evidence type="ECO:0000256" key="1">
    <source>
        <dbReference type="ARBA" id="ARBA00004571"/>
    </source>
</evidence>
<protein>
    <submittedName>
        <fullName evidence="15">Ligand-gated channel</fullName>
    </submittedName>
</protein>
<evidence type="ECO:0000256" key="9">
    <source>
        <dbReference type="ARBA" id="ARBA00023237"/>
    </source>
</evidence>
<dbReference type="PANTHER" id="PTHR32552:SF85">
    <property type="entry name" value="BLL7968 PROTEIN"/>
    <property type="match status" value="1"/>
</dbReference>
<dbReference type="Gene3D" id="2.40.170.20">
    <property type="entry name" value="TonB-dependent receptor, beta-barrel domain"/>
    <property type="match status" value="1"/>
</dbReference>
<accession>A0ABQ3DYV0</accession>
<evidence type="ECO:0000256" key="8">
    <source>
        <dbReference type="ARBA" id="ARBA00023170"/>
    </source>
</evidence>
<dbReference type="InterPro" id="IPR036942">
    <property type="entry name" value="Beta-barrel_TonB_sf"/>
</dbReference>
<evidence type="ECO:0000313" key="16">
    <source>
        <dbReference type="Proteomes" id="UP000646745"/>
    </source>
</evidence>
<keyword evidence="3 10" id="KW-0813">Transport</keyword>
<evidence type="ECO:0000259" key="14">
    <source>
        <dbReference type="Pfam" id="PF07715"/>
    </source>
</evidence>
<organism evidence="15 16">
    <name type="scientific">Salinicola rhizosphaerae</name>
    <dbReference type="NCBI Taxonomy" id="1443141"/>
    <lineage>
        <taxon>Bacteria</taxon>
        <taxon>Pseudomonadati</taxon>
        <taxon>Pseudomonadota</taxon>
        <taxon>Gammaproteobacteria</taxon>
        <taxon>Oceanospirillales</taxon>
        <taxon>Halomonadaceae</taxon>
        <taxon>Salinicola</taxon>
    </lineage>
</organism>
<evidence type="ECO:0000259" key="13">
    <source>
        <dbReference type="Pfam" id="PF00593"/>
    </source>
</evidence>
<sequence>MPSRHSLTLITAAFATLHGLPLFAAVDNDATLEPLTVTAAKVATKAQGYRPGDSDMATGRRTDFLAQARTVDALTSQVISDSGADSLTDAMAYVPGVTLGNTMGGTEAGFIKRGFGSNSDGSILRDGIRQPRNTFPLFTTERVEVLKGPGSFRYGIQEPGGVINIVSKKPQYTWQRSISGKGSSFGGGDASVDVTGPLGDTGGAFRFIVGQQDENYWRDFGNNRQTVIAPSLAWEDDDTRLWLAYEYRDYDLTLDRGTAFVDGKAVDIPRTRRLDEDWSGVEGHDQSVTARWEQDLSTAWTSRLTYGWNRRQYDDGQPRVLSVDGDGIATRRADANHGYDRRVIYAAAELLGDVNLAGLRHEMTLGVDHERRRDYLADRYRGDTDTISIYDPDDGDLSLDGATYQTSRSHRLDEINSTAAYVDDNVHLGERWILGLGGRYQYTEQYGGQGRPFVVETDTDDTVFLPHASLLYRIDPLTSVYASYSESFVPNTPDSDSGQTFDPEEGRGWEVGLKRRLLDERMEASLAWFDITKENVVVSDNGVSRAIGKSGSQGVELALQGQLTERLSLLASYAYTDARILDDADGDTEGNELPNVARHTASLLLAQDLAVNPEYGRWRVGGGVRYVGSREGDDDNSFTLDDYTVADAFVGWDTHWLGDKTHLQLNVKNLFDTTYYPSSGGDTRVVVGEPLEVTLGASVSF</sequence>
<evidence type="ECO:0000256" key="12">
    <source>
        <dbReference type="SAM" id="SignalP"/>
    </source>
</evidence>
<dbReference type="SUPFAM" id="SSF56935">
    <property type="entry name" value="Porins"/>
    <property type="match status" value="1"/>
</dbReference>
<evidence type="ECO:0000256" key="4">
    <source>
        <dbReference type="ARBA" id="ARBA00022452"/>
    </source>
</evidence>
<evidence type="ECO:0000256" key="6">
    <source>
        <dbReference type="ARBA" id="ARBA00023077"/>
    </source>
</evidence>
<dbReference type="InterPro" id="IPR010105">
    <property type="entry name" value="TonB_sidphr_rcpt"/>
</dbReference>
<evidence type="ECO:0000313" key="15">
    <source>
        <dbReference type="EMBL" id="GHB13461.1"/>
    </source>
</evidence>
<evidence type="ECO:0000256" key="11">
    <source>
        <dbReference type="RuleBase" id="RU003357"/>
    </source>
</evidence>
<dbReference type="Pfam" id="PF07715">
    <property type="entry name" value="Plug"/>
    <property type="match status" value="1"/>
</dbReference>
<dbReference type="Pfam" id="PF00593">
    <property type="entry name" value="TonB_dep_Rec_b-barrel"/>
    <property type="match status" value="1"/>
</dbReference>
<evidence type="ECO:0000256" key="2">
    <source>
        <dbReference type="ARBA" id="ARBA00009810"/>
    </source>
</evidence>
<feature type="domain" description="TonB-dependent receptor plug" evidence="14">
    <location>
        <begin position="68"/>
        <end position="162"/>
    </location>
</feature>
<evidence type="ECO:0000256" key="5">
    <source>
        <dbReference type="ARBA" id="ARBA00022692"/>
    </source>
</evidence>
<dbReference type="Gene3D" id="2.170.130.10">
    <property type="entry name" value="TonB-dependent receptor, plug domain"/>
    <property type="match status" value="1"/>
</dbReference>
<keyword evidence="9 10" id="KW-0998">Cell outer membrane</keyword>
<evidence type="ECO:0000256" key="3">
    <source>
        <dbReference type="ARBA" id="ARBA00022448"/>
    </source>
</evidence>
<keyword evidence="7 10" id="KW-0472">Membrane</keyword>
<dbReference type="InterPro" id="IPR000531">
    <property type="entry name" value="Beta-barrel_TonB"/>
</dbReference>
<gene>
    <name evidence="15" type="ORF">GCM10009038_09590</name>
</gene>
<proteinExistence type="inferred from homology"/>
<evidence type="ECO:0000256" key="7">
    <source>
        <dbReference type="ARBA" id="ARBA00023136"/>
    </source>
</evidence>
<dbReference type="InterPro" id="IPR037066">
    <property type="entry name" value="Plug_dom_sf"/>
</dbReference>
<evidence type="ECO:0000256" key="10">
    <source>
        <dbReference type="PROSITE-ProRule" id="PRU01360"/>
    </source>
</evidence>
<keyword evidence="4 10" id="KW-1134">Transmembrane beta strand</keyword>
<dbReference type="Proteomes" id="UP000646745">
    <property type="component" value="Unassembled WGS sequence"/>
</dbReference>
<dbReference type="EMBL" id="BMZI01000002">
    <property type="protein sequence ID" value="GHB13461.1"/>
    <property type="molecule type" value="Genomic_DNA"/>
</dbReference>
<comment type="caution">
    <text evidence="15">The sequence shown here is derived from an EMBL/GenBank/DDBJ whole genome shotgun (WGS) entry which is preliminary data.</text>
</comment>
<feature type="chain" id="PRO_5046062598" evidence="12">
    <location>
        <begin position="25"/>
        <end position="701"/>
    </location>
</feature>